<name>A0ABS3HY09_9ENTE</name>
<dbReference type="EMBL" id="JAFLWI010000001">
    <property type="protein sequence ID" value="MBO0480807.1"/>
    <property type="molecule type" value="Genomic_DNA"/>
</dbReference>
<protein>
    <submittedName>
        <fullName evidence="2">Uncharacterized protein</fullName>
    </submittedName>
</protein>
<dbReference type="RefSeq" id="WP_206897642.1">
    <property type="nucleotide sequence ID" value="NZ_JAFLWI010000001.1"/>
</dbReference>
<evidence type="ECO:0000313" key="3">
    <source>
        <dbReference type="Proteomes" id="UP000664832"/>
    </source>
</evidence>
<proteinExistence type="predicted"/>
<organism evidence="2 3">
    <name type="scientific">Candidatus Enterococcus courvalinii</name>
    <dbReference type="NCBI Taxonomy" id="2815329"/>
    <lineage>
        <taxon>Bacteria</taxon>
        <taxon>Bacillati</taxon>
        <taxon>Bacillota</taxon>
        <taxon>Bacilli</taxon>
        <taxon>Lactobacillales</taxon>
        <taxon>Enterococcaceae</taxon>
        <taxon>Enterococcus</taxon>
    </lineage>
</organism>
<accession>A0ABS3HY09</accession>
<feature type="signal peptide" evidence="1">
    <location>
        <begin position="1"/>
        <end position="25"/>
    </location>
</feature>
<evidence type="ECO:0000313" key="2">
    <source>
        <dbReference type="EMBL" id="MBO0480807.1"/>
    </source>
</evidence>
<evidence type="ECO:0000256" key="1">
    <source>
        <dbReference type="SAM" id="SignalP"/>
    </source>
</evidence>
<comment type="caution">
    <text evidence="2">The sequence shown here is derived from an EMBL/GenBank/DDBJ whole genome shotgun (WGS) entry which is preliminary data.</text>
</comment>
<sequence>MKKRKFLTFTLTSLLFIGSFTPACTNVVQAMELSQEINQTEKLESLNSTINNIKTSTNNLNFNEQRILDTYTEELSNEYIETLKSGSSKQNNTEFTLNQRGVGSLMAHLLLRYTKTYILKTLPKLLYKKVAGVIGGSVSEATFVNIWSNIIGIATLSNIGSLVSSGLNSIGITGWLSDAIGNAVQIAIDVFL</sequence>
<dbReference type="Proteomes" id="UP000664832">
    <property type="component" value="Unassembled WGS sequence"/>
</dbReference>
<feature type="chain" id="PRO_5045842172" evidence="1">
    <location>
        <begin position="26"/>
        <end position="192"/>
    </location>
</feature>
<gene>
    <name evidence="2" type="ORF">JZO71_00530</name>
</gene>
<keyword evidence="3" id="KW-1185">Reference proteome</keyword>
<keyword evidence="1" id="KW-0732">Signal</keyword>
<reference evidence="2 3" key="1">
    <citation type="submission" date="2021-03" db="EMBL/GenBank/DDBJ databases">
        <title>Enterococcal diversity collection.</title>
        <authorList>
            <person name="Gilmore M.S."/>
            <person name="Schwartzman J."/>
            <person name="Van Tyne D."/>
            <person name="Martin M."/>
            <person name="Earl A.M."/>
            <person name="Manson A.L."/>
            <person name="Straub T."/>
            <person name="Salamzade R."/>
            <person name="Saavedra J."/>
            <person name="Lebreton F."/>
            <person name="Prichula J."/>
            <person name="Schaufler K."/>
            <person name="Gaca A."/>
            <person name="Sgardioli B."/>
            <person name="Wagenaar J."/>
            <person name="Strong T."/>
        </authorList>
    </citation>
    <scope>NUCLEOTIDE SEQUENCE [LARGE SCALE GENOMIC DNA]</scope>
    <source>
        <strain evidence="2 3">MSG2901</strain>
    </source>
</reference>